<feature type="active site" description="Nucleophile" evidence="4">
    <location>
        <position position="30"/>
    </location>
</feature>
<dbReference type="InterPro" id="IPR005746">
    <property type="entry name" value="Thioredoxin"/>
</dbReference>
<dbReference type="PRINTS" id="PR00421">
    <property type="entry name" value="THIOREDOXIN"/>
</dbReference>
<comment type="similarity">
    <text evidence="2">Belongs to the thioredoxin family. Plant H-type subfamily.</text>
</comment>
<name>A0AA88D0B6_FICCA</name>
<keyword evidence="1 5" id="KW-1015">Disulfide bond</keyword>
<dbReference type="CDD" id="cd02947">
    <property type="entry name" value="TRX_family"/>
    <property type="match status" value="1"/>
</dbReference>
<dbReference type="PANTHER" id="PTHR10438:SF463">
    <property type="entry name" value="THIOREDOXIN"/>
    <property type="match status" value="1"/>
</dbReference>
<dbReference type="GO" id="GO:0015035">
    <property type="term" value="F:protein-disulfide reductase activity"/>
    <property type="evidence" value="ECO:0007669"/>
    <property type="project" value="InterPro"/>
</dbReference>
<evidence type="ECO:0000256" key="4">
    <source>
        <dbReference type="PIRSR" id="PIRSR000077-1"/>
    </source>
</evidence>
<feature type="site" description="Contributes to redox potential value" evidence="4">
    <location>
        <position position="28"/>
    </location>
</feature>
<dbReference type="PIRSF" id="PIRSF000077">
    <property type="entry name" value="Thioredoxin"/>
    <property type="match status" value="1"/>
</dbReference>
<keyword evidence="5" id="KW-0676">Redox-active center</keyword>
<dbReference type="SUPFAM" id="SSF52833">
    <property type="entry name" value="Thioredoxin-like"/>
    <property type="match status" value="1"/>
</dbReference>
<evidence type="ECO:0000256" key="3">
    <source>
        <dbReference type="PIRNR" id="PIRNR000077"/>
    </source>
</evidence>
<gene>
    <name evidence="7" type="ORF">TIFTF001_010976</name>
</gene>
<comment type="caution">
    <text evidence="7">The sequence shown here is derived from an EMBL/GenBank/DDBJ whole genome shotgun (WGS) entry which is preliminary data.</text>
</comment>
<dbReference type="AlphaFoldDB" id="A0AA88D0B6"/>
<organism evidence="7 8">
    <name type="scientific">Ficus carica</name>
    <name type="common">Common fig</name>
    <dbReference type="NCBI Taxonomy" id="3494"/>
    <lineage>
        <taxon>Eukaryota</taxon>
        <taxon>Viridiplantae</taxon>
        <taxon>Streptophyta</taxon>
        <taxon>Embryophyta</taxon>
        <taxon>Tracheophyta</taxon>
        <taxon>Spermatophyta</taxon>
        <taxon>Magnoliopsida</taxon>
        <taxon>eudicotyledons</taxon>
        <taxon>Gunneridae</taxon>
        <taxon>Pentapetalae</taxon>
        <taxon>rosids</taxon>
        <taxon>fabids</taxon>
        <taxon>Rosales</taxon>
        <taxon>Moraceae</taxon>
        <taxon>Ficeae</taxon>
        <taxon>Ficus</taxon>
    </lineage>
</organism>
<dbReference type="Proteomes" id="UP001187192">
    <property type="component" value="Unassembled WGS sequence"/>
</dbReference>
<feature type="site" description="Deprotonates C-terminal active site Cys" evidence="4">
    <location>
        <position position="21"/>
    </location>
</feature>
<proteinExistence type="inferred from homology"/>
<evidence type="ECO:0000256" key="2">
    <source>
        <dbReference type="ARBA" id="ARBA00038353"/>
    </source>
</evidence>
<dbReference type="InterPro" id="IPR036249">
    <property type="entry name" value="Thioredoxin-like_sf"/>
</dbReference>
<feature type="disulfide bond" description="Redox-active" evidence="5">
    <location>
        <begin position="27"/>
        <end position="30"/>
    </location>
</feature>
<evidence type="ECO:0000256" key="5">
    <source>
        <dbReference type="PIRSR" id="PIRSR000077-4"/>
    </source>
</evidence>
<protein>
    <recommendedName>
        <fullName evidence="3">Thioredoxin</fullName>
    </recommendedName>
</protein>
<accession>A0AA88D0B6</accession>
<dbReference type="PANTHER" id="PTHR10438">
    <property type="entry name" value="THIOREDOXIN"/>
    <property type="match status" value="1"/>
</dbReference>
<evidence type="ECO:0000259" key="6">
    <source>
        <dbReference type="PROSITE" id="PS51352"/>
    </source>
</evidence>
<keyword evidence="8" id="KW-1185">Reference proteome</keyword>
<dbReference type="InterPro" id="IPR013766">
    <property type="entry name" value="Thioredoxin_domain"/>
</dbReference>
<dbReference type="EMBL" id="BTGU01000013">
    <property type="protein sequence ID" value="GMN41753.1"/>
    <property type="molecule type" value="Genomic_DNA"/>
</dbReference>
<dbReference type="Gene3D" id="3.40.30.10">
    <property type="entry name" value="Glutaredoxin"/>
    <property type="match status" value="1"/>
</dbReference>
<evidence type="ECO:0000313" key="8">
    <source>
        <dbReference type="Proteomes" id="UP001187192"/>
    </source>
</evidence>
<evidence type="ECO:0000256" key="1">
    <source>
        <dbReference type="ARBA" id="ARBA00023157"/>
    </source>
</evidence>
<feature type="active site" description="Nucleophile" evidence="4">
    <location>
        <position position="27"/>
    </location>
</feature>
<dbReference type="Pfam" id="PF00085">
    <property type="entry name" value="Thioredoxin"/>
    <property type="match status" value="1"/>
</dbReference>
<dbReference type="InterPro" id="IPR050620">
    <property type="entry name" value="Thioredoxin_H-type-like"/>
</dbReference>
<evidence type="ECO:0000313" key="7">
    <source>
        <dbReference type="EMBL" id="GMN41753.1"/>
    </source>
</evidence>
<feature type="site" description="Contributes to redox potential value" evidence="4">
    <location>
        <position position="29"/>
    </location>
</feature>
<sequence>MGSNLSADVQIKSKPCQVVIDFTAAWCKPCQSMEPTLEELATKYKDICIVRIDVDELPDVAAEYGVQAMPTYLLMKKGNQVDKVVGAKKADLEMKIEKHWKSN</sequence>
<dbReference type="PROSITE" id="PS51352">
    <property type="entry name" value="THIOREDOXIN_2"/>
    <property type="match status" value="1"/>
</dbReference>
<feature type="domain" description="Thioredoxin" evidence="6">
    <location>
        <begin position="1"/>
        <end position="101"/>
    </location>
</feature>
<reference evidence="7" key="1">
    <citation type="submission" date="2023-07" db="EMBL/GenBank/DDBJ databases">
        <title>draft genome sequence of fig (Ficus carica).</title>
        <authorList>
            <person name="Takahashi T."/>
            <person name="Nishimura K."/>
        </authorList>
    </citation>
    <scope>NUCLEOTIDE SEQUENCE</scope>
</reference>